<dbReference type="Pfam" id="PF04326">
    <property type="entry name" value="SLFN_AlbA_2"/>
    <property type="match status" value="1"/>
</dbReference>
<dbReference type="EMBL" id="BHXQ01000004">
    <property type="protein sequence ID" value="GCC52148.1"/>
    <property type="molecule type" value="Genomic_DNA"/>
</dbReference>
<dbReference type="PANTHER" id="PTHR30595:SF6">
    <property type="entry name" value="SCHLAFEN ALBA-2 DOMAIN-CONTAINING PROTEIN"/>
    <property type="match status" value="1"/>
</dbReference>
<proteinExistence type="predicted"/>
<reference evidence="2 3" key="1">
    <citation type="submission" date="2018-11" db="EMBL/GenBank/DDBJ databases">
        <title>Chryseotalea sanarue gen. nov., sp., nov., a member of the family Cytophagaceae, isolated from a brackish lake in Hamamatsu Japan.</title>
        <authorList>
            <person name="Maejima Y."/>
            <person name="Iino T."/>
            <person name="Muraguchi Y."/>
            <person name="Fukuda K."/>
            <person name="Ohkuma M."/>
            <person name="Moriuchi R."/>
            <person name="Dohra H."/>
            <person name="Kimbara K."/>
            <person name="Shintani M."/>
        </authorList>
    </citation>
    <scope>NUCLEOTIDE SEQUENCE [LARGE SCALE GENOMIC DNA]</scope>
    <source>
        <strain evidence="2 3">Ys</strain>
    </source>
</reference>
<gene>
    <name evidence="2" type="ORF">SanaruYs_23840</name>
</gene>
<keyword evidence="2" id="KW-0067">ATP-binding</keyword>
<organism evidence="2 3">
    <name type="scientific">Chryseotalea sanaruensis</name>
    <dbReference type="NCBI Taxonomy" id="2482724"/>
    <lineage>
        <taxon>Bacteria</taxon>
        <taxon>Pseudomonadati</taxon>
        <taxon>Bacteroidota</taxon>
        <taxon>Cytophagia</taxon>
        <taxon>Cytophagales</taxon>
        <taxon>Chryseotaleaceae</taxon>
        <taxon>Chryseotalea</taxon>
    </lineage>
</organism>
<evidence type="ECO:0000313" key="3">
    <source>
        <dbReference type="Proteomes" id="UP000288227"/>
    </source>
</evidence>
<dbReference type="GO" id="GO:0005524">
    <property type="term" value="F:ATP binding"/>
    <property type="evidence" value="ECO:0007669"/>
    <property type="project" value="UniProtKB-KW"/>
</dbReference>
<dbReference type="InterPro" id="IPR038461">
    <property type="entry name" value="Schlafen_AlbA_2_dom_sf"/>
</dbReference>
<sequence length="221" mass="25100">MFKLQEAQTYDPQEIKNLKKLVSRGEGLQLEFKRKANHPLEIVKEFIAFANTQGGSLIVGVEDDGVIYGVKHAEGDVHAIAEALKLCKPALDISQTFINLSDSRIVIRYDIPESKQKPHYLKNNEASIAYVRVIDKCMKASSQMCEVLKRGQKATGIKFTYGDQEKLLMQYLELHHKITLKECAQLLKINNWKASRKLVLLTLGDVLQIIPTDKGDLYMRK</sequence>
<dbReference type="AlphaFoldDB" id="A0A401UB53"/>
<evidence type="ECO:0000313" key="2">
    <source>
        <dbReference type="EMBL" id="GCC52148.1"/>
    </source>
</evidence>
<keyword evidence="2" id="KW-0547">Nucleotide-binding</keyword>
<dbReference type="InterPro" id="IPR007421">
    <property type="entry name" value="Schlafen_AlbA_2_dom"/>
</dbReference>
<dbReference type="Proteomes" id="UP000288227">
    <property type="component" value="Unassembled WGS sequence"/>
</dbReference>
<dbReference type="Gene3D" id="3.30.950.30">
    <property type="entry name" value="Schlafen, AAA domain"/>
    <property type="match status" value="1"/>
</dbReference>
<feature type="domain" description="Schlafen AlbA-2" evidence="1">
    <location>
        <begin position="26"/>
        <end position="140"/>
    </location>
</feature>
<dbReference type="RefSeq" id="WP_127122794.1">
    <property type="nucleotide sequence ID" value="NZ_BHXQ01000004.1"/>
</dbReference>
<dbReference type="OrthoDB" id="9810282at2"/>
<name>A0A401UB53_9BACT</name>
<keyword evidence="3" id="KW-1185">Reference proteome</keyword>
<accession>A0A401UB53</accession>
<protein>
    <submittedName>
        <fullName evidence="2">ATP-binding protein</fullName>
    </submittedName>
</protein>
<dbReference type="PANTHER" id="PTHR30595">
    <property type="entry name" value="GLPR-RELATED TRANSCRIPTIONAL REPRESSOR"/>
    <property type="match status" value="1"/>
</dbReference>
<comment type="caution">
    <text evidence="2">The sequence shown here is derived from an EMBL/GenBank/DDBJ whole genome shotgun (WGS) entry which is preliminary data.</text>
</comment>
<evidence type="ECO:0000259" key="1">
    <source>
        <dbReference type="Pfam" id="PF04326"/>
    </source>
</evidence>